<dbReference type="SUPFAM" id="SSF49384">
    <property type="entry name" value="Carbohydrate-binding domain"/>
    <property type="match status" value="1"/>
</dbReference>
<dbReference type="Pfam" id="PF02018">
    <property type="entry name" value="CBM_4_9"/>
    <property type="match status" value="1"/>
</dbReference>
<dbReference type="EMBL" id="PVNH01000001">
    <property type="protein sequence ID" value="PRX50924.1"/>
    <property type="molecule type" value="Genomic_DNA"/>
</dbReference>
<protein>
    <recommendedName>
        <fullName evidence="7">Endoglucanase</fullName>
        <ecNumber evidence="7">3.2.1.4</ecNumber>
    </recommendedName>
</protein>
<evidence type="ECO:0000256" key="4">
    <source>
        <dbReference type="ARBA" id="ARBA00023295"/>
    </source>
</evidence>
<evidence type="ECO:0000256" key="6">
    <source>
        <dbReference type="PROSITE-ProRule" id="PRU10060"/>
    </source>
</evidence>
<keyword evidence="4 6" id="KW-0326">Glycosidase</keyword>
<evidence type="ECO:0000256" key="7">
    <source>
        <dbReference type="RuleBase" id="RU361166"/>
    </source>
</evidence>
<dbReference type="PROSITE" id="PS00698">
    <property type="entry name" value="GH9_3"/>
    <property type="match status" value="1"/>
</dbReference>
<dbReference type="AlphaFoldDB" id="A0A2T0M2F9"/>
<dbReference type="Gene3D" id="2.60.40.290">
    <property type="match status" value="1"/>
</dbReference>
<dbReference type="SUPFAM" id="SSF49785">
    <property type="entry name" value="Galactose-binding domain-like"/>
    <property type="match status" value="1"/>
</dbReference>
<dbReference type="InterPro" id="IPR008979">
    <property type="entry name" value="Galactose-bd-like_sf"/>
</dbReference>
<dbReference type="SUPFAM" id="SSF48208">
    <property type="entry name" value="Six-hairpin glycosidases"/>
    <property type="match status" value="1"/>
</dbReference>
<dbReference type="GO" id="GO:0030245">
    <property type="term" value="P:cellulose catabolic process"/>
    <property type="evidence" value="ECO:0007669"/>
    <property type="project" value="UniProtKB-KW"/>
</dbReference>
<dbReference type="CDD" id="cd02850">
    <property type="entry name" value="E_set_Cellulase_N"/>
    <property type="match status" value="1"/>
</dbReference>
<dbReference type="PROSITE" id="PS51173">
    <property type="entry name" value="CBM2"/>
    <property type="match status" value="1"/>
</dbReference>
<evidence type="ECO:0000256" key="5">
    <source>
        <dbReference type="ARBA" id="ARBA00023326"/>
    </source>
</evidence>
<dbReference type="InterPro" id="IPR004197">
    <property type="entry name" value="Cellulase_Ig-like"/>
</dbReference>
<dbReference type="InterPro" id="IPR003305">
    <property type="entry name" value="CenC_carb-bd"/>
</dbReference>
<keyword evidence="5 6" id="KW-0624">Polysaccharide degradation</keyword>
<dbReference type="Proteomes" id="UP000238362">
    <property type="component" value="Unassembled WGS sequence"/>
</dbReference>
<dbReference type="EC" id="3.2.1.4" evidence="7"/>
<dbReference type="InterPro" id="IPR008965">
    <property type="entry name" value="CBM2/CBM3_carb-bd_dom_sf"/>
</dbReference>
<dbReference type="InterPro" id="IPR033126">
    <property type="entry name" value="Glyco_hydro_9_Asp/Glu_AS"/>
</dbReference>
<proteinExistence type="inferred from homology"/>
<dbReference type="PROSITE" id="PS00561">
    <property type="entry name" value="CBM2_A"/>
    <property type="match status" value="1"/>
</dbReference>
<evidence type="ECO:0000313" key="10">
    <source>
        <dbReference type="EMBL" id="PRX50924.1"/>
    </source>
</evidence>
<dbReference type="InterPro" id="IPR008928">
    <property type="entry name" value="6-hairpin_glycosidase_sf"/>
</dbReference>
<organism evidence="10 11">
    <name type="scientific">Prauserella shujinwangii</name>
    <dbReference type="NCBI Taxonomy" id="1453103"/>
    <lineage>
        <taxon>Bacteria</taxon>
        <taxon>Bacillati</taxon>
        <taxon>Actinomycetota</taxon>
        <taxon>Actinomycetes</taxon>
        <taxon>Pseudonocardiales</taxon>
        <taxon>Pseudonocardiaceae</taxon>
        <taxon>Prauserella</taxon>
    </lineage>
</organism>
<dbReference type="Pfam" id="PF02927">
    <property type="entry name" value="CelD_N"/>
    <property type="match status" value="1"/>
</dbReference>
<keyword evidence="7" id="KW-0136">Cellulose degradation</keyword>
<feature type="region of interest" description="Disordered" evidence="8">
    <location>
        <begin position="852"/>
        <end position="872"/>
    </location>
</feature>
<evidence type="ECO:0000259" key="9">
    <source>
        <dbReference type="PROSITE" id="PS51173"/>
    </source>
</evidence>
<dbReference type="SUPFAM" id="SSF81296">
    <property type="entry name" value="E set domains"/>
    <property type="match status" value="1"/>
</dbReference>
<dbReference type="InterPro" id="IPR012341">
    <property type="entry name" value="6hp_glycosidase-like_sf"/>
</dbReference>
<dbReference type="Gene3D" id="1.50.10.10">
    <property type="match status" value="1"/>
</dbReference>
<dbReference type="Gene3D" id="2.60.120.260">
    <property type="entry name" value="Galactose-binding domain-like"/>
    <property type="match status" value="1"/>
</dbReference>
<feature type="domain" description="CBM2" evidence="9">
    <location>
        <begin position="764"/>
        <end position="872"/>
    </location>
</feature>
<keyword evidence="3 6" id="KW-0119">Carbohydrate metabolism</keyword>
<dbReference type="Pfam" id="PF00759">
    <property type="entry name" value="Glyco_hydro_9"/>
    <property type="match status" value="1"/>
</dbReference>
<evidence type="ECO:0000256" key="1">
    <source>
        <dbReference type="ARBA" id="ARBA00007072"/>
    </source>
</evidence>
<keyword evidence="11" id="KW-1185">Reference proteome</keyword>
<evidence type="ECO:0000313" key="11">
    <source>
        <dbReference type="Proteomes" id="UP000238362"/>
    </source>
</evidence>
<dbReference type="OrthoDB" id="9808897at2"/>
<dbReference type="Gene3D" id="2.60.40.10">
    <property type="entry name" value="Immunoglobulins"/>
    <property type="match status" value="1"/>
</dbReference>
<feature type="active site" evidence="6">
    <location>
        <position position="740"/>
    </location>
</feature>
<accession>A0A2T0M2F9</accession>
<dbReference type="InterPro" id="IPR013783">
    <property type="entry name" value="Ig-like_fold"/>
</dbReference>
<reference evidence="10 11" key="1">
    <citation type="submission" date="2018-03" db="EMBL/GenBank/DDBJ databases">
        <title>Genomic Encyclopedia of Type Strains, Phase III (KMG-III): the genomes of soil and plant-associated and newly described type strains.</title>
        <authorList>
            <person name="Whitman W."/>
        </authorList>
    </citation>
    <scope>NUCLEOTIDE SEQUENCE [LARGE SCALE GENOMIC DNA]</scope>
    <source>
        <strain evidence="10 11">CGMCC 4.7125</strain>
    </source>
</reference>
<keyword evidence="2 6" id="KW-0378">Hydrolase</keyword>
<dbReference type="InterPro" id="IPR001919">
    <property type="entry name" value="CBD2"/>
</dbReference>
<dbReference type="PANTHER" id="PTHR22298">
    <property type="entry name" value="ENDO-1,4-BETA-GLUCANASE"/>
    <property type="match status" value="1"/>
</dbReference>
<name>A0A2T0M2F9_9PSEU</name>
<dbReference type="SMART" id="SM00637">
    <property type="entry name" value="CBD_II"/>
    <property type="match status" value="1"/>
</dbReference>
<evidence type="ECO:0000256" key="2">
    <source>
        <dbReference type="ARBA" id="ARBA00022801"/>
    </source>
</evidence>
<comment type="catalytic activity">
    <reaction evidence="7">
        <text>Endohydrolysis of (1-&gt;4)-beta-D-glucosidic linkages in cellulose, lichenin and cereal beta-D-glucans.</text>
        <dbReference type="EC" id="3.2.1.4"/>
    </reaction>
</comment>
<evidence type="ECO:0000256" key="3">
    <source>
        <dbReference type="ARBA" id="ARBA00023277"/>
    </source>
</evidence>
<dbReference type="InterPro" id="IPR001701">
    <property type="entry name" value="Glyco_hydro_9"/>
</dbReference>
<dbReference type="InterPro" id="IPR014756">
    <property type="entry name" value="Ig_E-set"/>
</dbReference>
<dbReference type="InterPro" id="IPR012291">
    <property type="entry name" value="CBM2_carb-bd_dom_sf"/>
</dbReference>
<dbReference type="InterPro" id="IPR018366">
    <property type="entry name" value="CBM2_CS"/>
</dbReference>
<dbReference type="Pfam" id="PF00553">
    <property type="entry name" value="CBM_2"/>
    <property type="match status" value="1"/>
</dbReference>
<dbReference type="RefSeq" id="WP_106176468.1">
    <property type="nucleotide sequence ID" value="NZ_PVNH01000001.1"/>
</dbReference>
<evidence type="ECO:0000256" key="8">
    <source>
        <dbReference type="SAM" id="MobiDB-lite"/>
    </source>
</evidence>
<feature type="active site" evidence="6">
    <location>
        <position position="731"/>
    </location>
</feature>
<dbReference type="GO" id="GO:0008810">
    <property type="term" value="F:cellulase activity"/>
    <property type="evidence" value="ECO:0007669"/>
    <property type="project" value="UniProtKB-EC"/>
</dbReference>
<dbReference type="GO" id="GO:0030247">
    <property type="term" value="F:polysaccharide binding"/>
    <property type="evidence" value="ECO:0007669"/>
    <property type="project" value="UniProtKB-UniRule"/>
</dbReference>
<sequence length="872" mass="92842">MRRPRGRPNTTLLVPLLVPLVVTALTVPAFGGLAPVAGAQEPAEQVSNGDFAAGLQPWWHTETAPAEVVDGRLCADVTGGTVNPWDAIIAQNGITLADGEAYELSFTASASVPTTISTNVQLSAEPYTTALSERVALGTDMTELRYSFTSNLATDAAQVAFQVGGSAEPWTFCLDDVSLRGGEAPPPYEPDTGPRVRVNQVGYLPSGPKHATVVSDAAEPFAWRLADAGGTVVAEGTSRPQGTDPTSNQPTHHIDFSGFREEGTGYTLTADGATSHPFDIRQDVYSALRTDALAFFYHQRSGAEIEAEYVGDEYARPAGHLQVAPNRGDIEVPCQPGVCDYTLDVRGGWYDAGDHGKYVVNGGISAAQVMSTYERALHADGGDPAELADGSLAIPERGNGVPDVLDEARWQVEFLLRMQVPAGHQQAGMAHHKVHDQNWTGLPLLPHEDPELRELHPVSTAATLNLAAVGAQCARLFDEYDPGFAARCLGAAETAWDAAKANPDRYADPNDGTGGGAYSDNDVTDEFYWAAAELYLTTGSDEYWAEVAASRHHDTEVFTDSGFGWASVAALGMLNLATVPSELPADRLTFVRDAVVQGAQRYAATATAEAYGVPYAPSGYEYVWGSNSQVLNNMVVLATAYDLTGRAEFADAVLTGWDYLLGRNALNQSYVTGYGEHDARNQHHRFWANQVDASLPNPPAGSLAGGPNTGIQDPVAAEHLAGCAPAMCYIDDIGSWATNEVTINWNAPLAWMASFTDDLAAGQQSPEESTCSVSYRVRDEWTGGFVAEVTVTNTGIEPLRGWTASWQYAGDQRVTSAWNARVTQAGTAVTAENVAWNATVAPGGSARFGLQGTWQGSNPRPEAFTVNGTDCA</sequence>
<comment type="similarity">
    <text evidence="1 6 7">Belongs to the glycosyl hydrolase 9 (cellulase E) family.</text>
</comment>
<gene>
    <name evidence="10" type="ORF">B0I33_10175</name>
</gene>
<comment type="caution">
    <text evidence="10">The sequence shown here is derived from an EMBL/GenBank/DDBJ whole genome shotgun (WGS) entry which is preliminary data.</text>
</comment>